<dbReference type="AlphaFoldDB" id="B9L1A0"/>
<feature type="transmembrane region" description="Helical" evidence="1">
    <location>
        <begin position="20"/>
        <end position="45"/>
    </location>
</feature>
<dbReference type="STRING" id="309801.trd_1811"/>
<feature type="transmembrane region" description="Helical" evidence="1">
    <location>
        <begin position="294"/>
        <end position="319"/>
    </location>
</feature>
<dbReference type="RefSeq" id="WP_015922753.1">
    <property type="nucleotide sequence ID" value="NC_011959.1"/>
</dbReference>
<reference evidence="2 3" key="1">
    <citation type="journal article" date="2009" name="PLoS ONE">
        <title>Complete genome sequence of the aerobic CO-oxidizing thermophile Thermomicrobium roseum.</title>
        <authorList>
            <person name="Wu D."/>
            <person name="Raymond J."/>
            <person name="Wu M."/>
            <person name="Chatterji S."/>
            <person name="Ren Q."/>
            <person name="Graham J.E."/>
            <person name="Bryant D.A."/>
            <person name="Robb F."/>
            <person name="Colman A."/>
            <person name="Tallon L.J."/>
            <person name="Badger J.H."/>
            <person name="Madupu R."/>
            <person name="Ward N.L."/>
            <person name="Eisen J.A."/>
        </authorList>
    </citation>
    <scope>NUCLEOTIDE SEQUENCE [LARGE SCALE GENOMIC DNA]</scope>
    <source>
        <strain evidence="3">ATCC 27502 / DSM 5159 / P-2</strain>
    </source>
</reference>
<evidence type="ECO:0000256" key="1">
    <source>
        <dbReference type="SAM" id="Phobius"/>
    </source>
</evidence>
<evidence type="ECO:0000313" key="3">
    <source>
        <dbReference type="Proteomes" id="UP000000447"/>
    </source>
</evidence>
<keyword evidence="3" id="KW-1185">Reference proteome</keyword>
<keyword evidence="1" id="KW-0812">Transmembrane</keyword>
<keyword evidence="1" id="KW-0472">Membrane</keyword>
<evidence type="ECO:0000313" key="2">
    <source>
        <dbReference type="EMBL" id="ACM05309.1"/>
    </source>
</evidence>
<gene>
    <name evidence="2" type="ordered locus">trd_1811</name>
</gene>
<name>B9L1A0_THERP</name>
<accession>B9L1A0</accession>
<proteinExistence type="predicted"/>
<dbReference type="HOGENOM" id="CLU_839208_0_0_0"/>
<dbReference type="EMBL" id="CP001275">
    <property type="protein sequence ID" value="ACM05309.1"/>
    <property type="molecule type" value="Genomic_DNA"/>
</dbReference>
<keyword evidence="1" id="KW-1133">Transmembrane helix</keyword>
<organism evidence="2 3">
    <name type="scientific">Thermomicrobium roseum (strain ATCC 27502 / DSM 5159 / P-2)</name>
    <dbReference type="NCBI Taxonomy" id="309801"/>
    <lineage>
        <taxon>Bacteria</taxon>
        <taxon>Pseudomonadati</taxon>
        <taxon>Thermomicrobiota</taxon>
        <taxon>Thermomicrobia</taxon>
        <taxon>Thermomicrobiales</taxon>
        <taxon>Thermomicrobiaceae</taxon>
        <taxon>Thermomicrobium</taxon>
    </lineage>
</organism>
<sequence length="331" mass="36649">MEPGLFLILAQTCGPTCDPWFDALLALATTGSLFLVTVFGFWVSFERLRGFRRIRRLSTEPIGTVLTGPFDRLVELRGQAKRATAERMLLTDTMAAAGKRTITVTWARSVFWKDRFRFLRHEESFLNQIVLDDGTGQILVDASDAHRYWLSKAANWKIEEAPDWARQRYEELRQRHGDTIASWEDSGFSARSIEVWEEYLPIGSELFVVGRLQPAPGNGNTANGSLGLATVRAEVASLGRESSTGYGLLLEGILALLAAAGAAIGLSRLSSWFVDAWARYLADQRSLWDRVLEGGIMLVVLAVASLLSLVMIVVTGEILGKAITLRGRKSE</sequence>
<feature type="transmembrane region" description="Helical" evidence="1">
    <location>
        <begin position="248"/>
        <end position="274"/>
    </location>
</feature>
<dbReference type="KEGG" id="tro:trd_1811"/>
<protein>
    <submittedName>
        <fullName evidence="2">Uncharacterized protein</fullName>
    </submittedName>
</protein>
<dbReference type="Proteomes" id="UP000000447">
    <property type="component" value="Chromosome"/>
</dbReference>